<feature type="compositionally biased region" description="Low complexity" evidence="1">
    <location>
        <begin position="33"/>
        <end position="46"/>
    </location>
</feature>
<evidence type="ECO:0000256" key="2">
    <source>
        <dbReference type="SAM" id="SignalP"/>
    </source>
</evidence>
<feature type="signal peptide" evidence="2">
    <location>
        <begin position="1"/>
        <end position="29"/>
    </location>
</feature>
<dbReference type="AlphaFoldDB" id="D0LSI4"/>
<dbReference type="Proteomes" id="UP000001880">
    <property type="component" value="Chromosome"/>
</dbReference>
<keyword evidence="2" id="KW-0732">Signal</keyword>
<feature type="chain" id="PRO_5003010416" description="TIGR04551 family protein" evidence="2">
    <location>
        <begin position="30"/>
        <end position="629"/>
    </location>
</feature>
<sequence length="629" mass="67322">MTLRVAIAPGLCLALVLDLASGGAGEAWAQVNPNPLGGPSSGPTSSQTKKDGVAEQAESAPQALPTTPVLPPISNERKRFQLFELDGYFRLRTNYFKNFNLGFDPDAAGGAPYPRPLSCSIDDDDSVSACGDTLQSVDMRLRLDPTVNISETAKVHFQIDALDNVVLGSTPAFRAVPGASADSGLPSGFDDNQAPPEAGVNHYIDSLRVKRAWAEVQTSLGQLTFGRQPWHWGLGIFANAGGFDPWTDTYDTDSDYGDTVDRIMFRTRVPGTRIDAAISMDWAATGATADQTGLYLSDPSGYTGRVGSRPFDLDDADDVSQWTFHLTRFDAPERFRERVARGEMVLNYGGMLVYRTQDNEFIEAVDFGNVDTPVDNQSRLLLVNRGLTTYTPDLWLRFATGALVIEAEATLTLGSVDNVGDLDNDGATDDDQDPGRVRGESVDLLRMGAVARARYSALDDTMRFGLEAGLATGDDADNTPAGAMHVGNIDMLALDNGSTLGTFVFDPEYNVDLILFREIVGAVTNAFYVRPSLNYEVGEGLDAGIAAVISGPAQSQATPGNGGLYGVELDASASFRRGGFFATLAGGILFPFGALGHDAGDDAFDLEEGALDVDAENAYTIQTRFGLEF</sequence>
<evidence type="ECO:0000313" key="3">
    <source>
        <dbReference type="EMBL" id="ACY15683.1"/>
    </source>
</evidence>
<reference evidence="3 4" key="1">
    <citation type="journal article" date="2010" name="Stand. Genomic Sci.">
        <title>Complete genome sequence of Haliangium ochraceum type strain (SMP-2).</title>
        <authorList>
            <consortium name="US DOE Joint Genome Institute (JGI-PGF)"/>
            <person name="Ivanova N."/>
            <person name="Daum C."/>
            <person name="Lang E."/>
            <person name="Abt B."/>
            <person name="Kopitz M."/>
            <person name="Saunders E."/>
            <person name="Lapidus A."/>
            <person name="Lucas S."/>
            <person name="Glavina Del Rio T."/>
            <person name="Nolan M."/>
            <person name="Tice H."/>
            <person name="Copeland A."/>
            <person name="Cheng J.F."/>
            <person name="Chen F."/>
            <person name="Bruce D."/>
            <person name="Goodwin L."/>
            <person name="Pitluck S."/>
            <person name="Mavromatis K."/>
            <person name="Pati A."/>
            <person name="Mikhailova N."/>
            <person name="Chen A."/>
            <person name="Palaniappan K."/>
            <person name="Land M."/>
            <person name="Hauser L."/>
            <person name="Chang Y.J."/>
            <person name="Jeffries C.D."/>
            <person name="Detter J.C."/>
            <person name="Brettin T."/>
            <person name="Rohde M."/>
            <person name="Goker M."/>
            <person name="Bristow J."/>
            <person name="Markowitz V."/>
            <person name="Eisen J.A."/>
            <person name="Hugenholtz P."/>
            <person name="Kyrpides N.C."/>
            <person name="Klenk H.P."/>
        </authorList>
    </citation>
    <scope>NUCLEOTIDE SEQUENCE [LARGE SCALE GENOMIC DNA]</scope>
    <source>
        <strain evidence="4">DSM 14365 / CIP 107738 / JCM 11303 / AJ 13395 / SMP-2</strain>
    </source>
</reference>
<name>D0LSI4_HALO1</name>
<dbReference type="STRING" id="502025.Hoch_3181"/>
<dbReference type="OrthoDB" id="5495168at2"/>
<accession>D0LSI4</accession>
<evidence type="ECO:0000313" key="4">
    <source>
        <dbReference type="Proteomes" id="UP000001880"/>
    </source>
</evidence>
<dbReference type="KEGG" id="hoh:Hoch_3181"/>
<protein>
    <recommendedName>
        <fullName evidence="5">TIGR04551 family protein</fullName>
    </recommendedName>
</protein>
<keyword evidence="4" id="KW-1185">Reference proteome</keyword>
<feature type="region of interest" description="Disordered" evidence="1">
    <location>
        <begin position="30"/>
        <end position="71"/>
    </location>
</feature>
<proteinExistence type="predicted"/>
<dbReference type="EMBL" id="CP001804">
    <property type="protein sequence ID" value="ACY15683.1"/>
    <property type="molecule type" value="Genomic_DNA"/>
</dbReference>
<dbReference type="HOGENOM" id="CLU_451158_0_0_7"/>
<dbReference type="NCBIfam" id="TIGR04551">
    <property type="entry name" value="TIGR04551 family protein"/>
    <property type="match status" value="1"/>
</dbReference>
<evidence type="ECO:0000256" key="1">
    <source>
        <dbReference type="SAM" id="MobiDB-lite"/>
    </source>
</evidence>
<dbReference type="InterPro" id="IPR030884">
    <property type="entry name" value="CHP04551"/>
</dbReference>
<gene>
    <name evidence="3" type="ordered locus">Hoch_3181</name>
</gene>
<dbReference type="eggNOG" id="ENOG50319CD">
    <property type="taxonomic scope" value="Bacteria"/>
</dbReference>
<evidence type="ECO:0008006" key="5">
    <source>
        <dbReference type="Google" id="ProtNLM"/>
    </source>
</evidence>
<organism evidence="3 4">
    <name type="scientific">Haliangium ochraceum (strain DSM 14365 / JCM 11303 / SMP-2)</name>
    <dbReference type="NCBI Taxonomy" id="502025"/>
    <lineage>
        <taxon>Bacteria</taxon>
        <taxon>Pseudomonadati</taxon>
        <taxon>Myxococcota</taxon>
        <taxon>Polyangia</taxon>
        <taxon>Haliangiales</taxon>
        <taxon>Kofleriaceae</taxon>
        <taxon>Haliangium</taxon>
    </lineage>
</organism>